<dbReference type="InterPro" id="IPR000888">
    <property type="entry name" value="RmlC-like"/>
</dbReference>
<dbReference type="Proteomes" id="UP000178859">
    <property type="component" value="Unassembled WGS sequence"/>
</dbReference>
<comment type="caution">
    <text evidence="3">The sequence shown here is derived from an EMBL/GenBank/DDBJ whole genome shotgun (WGS) entry which is preliminary data.</text>
</comment>
<dbReference type="SUPFAM" id="SSF51182">
    <property type="entry name" value="RmlC-like cupins"/>
    <property type="match status" value="1"/>
</dbReference>
<evidence type="ECO:0000313" key="3">
    <source>
        <dbReference type="EMBL" id="OGE64829.1"/>
    </source>
</evidence>
<dbReference type="EMBL" id="MFDT01000033">
    <property type="protein sequence ID" value="OGE64829.1"/>
    <property type="molecule type" value="Genomic_DNA"/>
</dbReference>
<organism evidence="3 4">
    <name type="scientific">Candidatus Daviesbacteria bacterium RIFCSPLOWO2_02_FULL_36_7</name>
    <dbReference type="NCBI Taxonomy" id="1797792"/>
    <lineage>
        <taxon>Bacteria</taxon>
        <taxon>Candidatus Daviesiibacteriota</taxon>
    </lineage>
</organism>
<reference evidence="3 4" key="1">
    <citation type="journal article" date="2016" name="Nat. Commun.">
        <title>Thousands of microbial genomes shed light on interconnected biogeochemical processes in an aquifer system.</title>
        <authorList>
            <person name="Anantharaman K."/>
            <person name="Brown C.T."/>
            <person name="Hug L.A."/>
            <person name="Sharon I."/>
            <person name="Castelle C.J."/>
            <person name="Probst A.J."/>
            <person name="Thomas B.C."/>
            <person name="Singh A."/>
            <person name="Wilkins M.J."/>
            <person name="Karaoz U."/>
            <person name="Brodie E.L."/>
            <person name="Williams K.H."/>
            <person name="Hubbard S.S."/>
            <person name="Banfield J.F."/>
        </authorList>
    </citation>
    <scope>NUCLEOTIDE SEQUENCE [LARGE SCALE GENOMIC DNA]</scope>
</reference>
<dbReference type="AlphaFoldDB" id="A0A1F5MHM3"/>
<feature type="site" description="Participates in a stacking interaction with the thymidine ring of dTDP-4-oxo-6-deoxyglucose" evidence="2">
    <location>
        <position position="148"/>
    </location>
</feature>
<dbReference type="GO" id="GO:0008830">
    <property type="term" value="F:dTDP-4-dehydrorhamnose 3,5-epimerase activity"/>
    <property type="evidence" value="ECO:0007669"/>
    <property type="project" value="InterPro"/>
</dbReference>
<dbReference type="GO" id="GO:0005829">
    <property type="term" value="C:cytosol"/>
    <property type="evidence" value="ECO:0007669"/>
    <property type="project" value="TreeGrafter"/>
</dbReference>
<evidence type="ECO:0000313" key="4">
    <source>
        <dbReference type="Proteomes" id="UP000178859"/>
    </source>
</evidence>
<dbReference type="InterPro" id="IPR011051">
    <property type="entry name" value="RmlC_Cupin_sf"/>
</dbReference>
<dbReference type="Gene3D" id="2.60.120.10">
    <property type="entry name" value="Jelly Rolls"/>
    <property type="match status" value="1"/>
</dbReference>
<gene>
    <name evidence="3" type="ORF">A3I48_01115</name>
</gene>
<evidence type="ECO:0000256" key="2">
    <source>
        <dbReference type="PIRSR" id="PIRSR600888-3"/>
    </source>
</evidence>
<dbReference type="InterPro" id="IPR014710">
    <property type="entry name" value="RmlC-like_jellyroll"/>
</dbReference>
<proteinExistence type="predicted"/>
<sequence>MIKVSKAKLEGVLLIKPAPFEDFRGEYVETFNEKIYSEEIANNLKESIYYKEASSLHFVEDDISTGSKGVIKGIHGDAKTWKLVQCLFGKFYLIVLNYNPKSKDYGKWEAFTLSDKNRLQVLIPPMYGNGHLVLSEYDIYHYKQTPYYDPDNQFTIKWNDPRFKIWWPIKNPVLSLRDETGRAQ</sequence>
<feature type="active site" description="Proton donor" evidence="1">
    <location>
        <position position="142"/>
    </location>
</feature>
<name>A0A1F5MHM3_9BACT</name>
<evidence type="ECO:0000256" key="1">
    <source>
        <dbReference type="PIRSR" id="PIRSR600888-1"/>
    </source>
</evidence>
<dbReference type="GO" id="GO:0000271">
    <property type="term" value="P:polysaccharide biosynthetic process"/>
    <property type="evidence" value="ECO:0007669"/>
    <property type="project" value="TreeGrafter"/>
</dbReference>
<dbReference type="PANTHER" id="PTHR21047">
    <property type="entry name" value="DTDP-6-DEOXY-D-GLUCOSE-3,5 EPIMERASE"/>
    <property type="match status" value="1"/>
</dbReference>
<dbReference type="PANTHER" id="PTHR21047:SF2">
    <property type="entry name" value="THYMIDINE DIPHOSPHO-4-KETO-RHAMNOSE 3,5-EPIMERASE"/>
    <property type="match status" value="1"/>
</dbReference>
<feature type="active site" description="Proton acceptor" evidence="1">
    <location>
        <position position="75"/>
    </location>
</feature>
<dbReference type="Pfam" id="PF00908">
    <property type="entry name" value="dTDP_sugar_isom"/>
    <property type="match status" value="1"/>
</dbReference>
<accession>A0A1F5MHM3</accession>
<protein>
    <submittedName>
        <fullName evidence="3">dTDP-4-dehydrorhamnose 3,5-epimerase</fullName>
    </submittedName>
</protein>